<organism evidence="1 2">
    <name type="scientific">Xenopus laevis</name>
    <name type="common">African clawed frog</name>
    <dbReference type="NCBI Taxonomy" id="8355"/>
    <lineage>
        <taxon>Eukaryota</taxon>
        <taxon>Metazoa</taxon>
        <taxon>Chordata</taxon>
        <taxon>Craniata</taxon>
        <taxon>Vertebrata</taxon>
        <taxon>Euteleostomi</taxon>
        <taxon>Amphibia</taxon>
        <taxon>Batrachia</taxon>
        <taxon>Anura</taxon>
        <taxon>Pipoidea</taxon>
        <taxon>Pipidae</taxon>
        <taxon>Xenopodinae</taxon>
        <taxon>Xenopus</taxon>
        <taxon>Xenopus</taxon>
    </lineage>
</organism>
<sequence>MHIKMVILSPSYFENKIQNSCLFIALGNKTIKALKTALLCPCQEGLIALQVTSLLALCCLQNDSSCS</sequence>
<dbReference type="AlphaFoldDB" id="A0A974DN84"/>
<proteinExistence type="predicted"/>
<name>A0A974DN84_XENLA</name>
<evidence type="ECO:0000313" key="2">
    <source>
        <dbReference type="Proteomes" id="UP000694892"/>
    </source>
</evidence>
<dbReference type="EMBL" id="CM004468">
    <property type="protein sequence ID" value="OCT95099.1"/>
    <property type="molecule type" value="Genomic_DNA"/>
</dbReference>
<evidence type="ECO:0000313" key="1">
    <source>
        <dbReference type="EMBL" id="OCT95099.1"/>
    </source>
</evidence>
<protein>
    <submittedName>
        <fullName evidence="1">Uncharacterized protein</fullName>
    </submittedName>
</protein>
<dbReference type="Proteomes" id="UP000694892">
    <property type="component" value="Chromosome 2L"/>
</dbReference>
<accession>A0A974DN84</accession>
<gene>
    <name evidence="1" type="ORF">XELAEV_18012782mg</name>
</gene>
<reference evidence="2" key="1">
    <citation type="journal article" date="2016" name="Nature">
        <title>Genome evolution in the allotetraploid frog Xenopus laevis.</title>
        <authorList>
            <person name="Session A.M."/>
            <person name="Uno Y."/>
            <person name="Kwon T."/>
            <person name="Chapman J.A."/>
            <person name="Toyoda A."/>
            <person name="Takahashi S."/>
            <person name="Fukui A."/>
            <person name="Hikosaka A."/>
            <person name="Suzuki A."/>
            <person name="Kondo M."/>
            <person name="van Heeringen S.J."/>
            <person name="Quigley I."/>
            <person name="Heinz S."/>
            <person name="Ogino H."/>
            <person name="Ochi H."/>
            <person name="Hellsten U."/>
            <person name="Lyons J.B."/>
            <person name="Simakov O."/>
            <person name="Putnam N."/>
            <person name="Stites J."/>
            <person name="Kuroki Y."/>
            <person name="Tanaka T."/>
            <person name="Michiue T."/>
            <person name="Watanabe M."/>
            <person name="Bogdanovic O."/>
            <person name="Lister R."/>
            <person name="Georgiou G."/>
            <person name="Paranjpe S.S."/>
            <person name="van Kruijsbergen I."/>
            <person name="Shu S."/>
            <person name="Carlson J."/>
            <person name="Kinoshita T."/>
            <person name="Ohta Y."/>
            <person name="Mawaribuchi S."/>
            <person name="Jenkins J."/>
            <person name="Grimwood J."/>
            <person name="Schmutz J."/>
            <person name="Mitros T."/>
            <person name="Mozaffari S.V."/>
            <person name="Suzuki Y."/>
            <person name="Haramoto Y."/>
            <person name="Yamamoto T.S."/>
            <person name="Takagi C."/>
            <person name="Heald R."/>
            <person name="Miller K."/>
            <person name="Haudenschild C."/>
            <person name="Kitzman J."/>
            <person name="Nakayama T."/>
            <person name="Izutsu Y."/>
            <person name="Robert J."/>
            <person name="Fortriede J."/>
            <person name="Burns K."/>
            <person name="Lotay V."/>
            <person name="Karimi K."/>
            <person name="Yasuoka Y."/>
            <person name="Dichmann D.S."/>
            <person name="Flajnik M.F."/>
            <person name="Houston D.W."/>
            <person name="Shendure J."/>
            <person name="DuPasquier L."/>
            <person name="Vize P.D."/>
            <person name="Zorn A.M."/>
            <person name="Ito M."/>
            <person name="Marcotte E.M."/>
            <person name="Wallingford J.B."/>
            <person name="Ito Y."/>
            <person name="Asashima M."/>
            <person name="Ueno N."/>
            <person name="Matsuda Y."/>
            <person name="Veenstra G.J."/>
            <person name="Fujiyama A."/>
            <person name="Harland R.M."/>
            <person name="Taira M."/>
            <person name="Rokhsar D.S."/>
        </authorList>
    </citation>
    <scope>NUCLEOTIDE SEQUENCE [LARGE SCALE GENOMIC DNA]</scope>
    <source>
        <strain evidence="2">J</strain>
    </source>
</reference>